<dbReference type="GO" id="GO:0005886">
    <property type="term" value="C:plasma membrane"/>
    <property type="evidence" value="ECO:0007669"/>
    <property type="project" value="UniProtKB-SubCell"/>
</dbReference>
<feature type="transmembrane region" description="Helical" evidence="6">
    <location>
        <begin position="107"/>
        <end position="126"/>
    </location>
</feature>
<dbReference type="Pfam" id="PF07690">
    <property type="entry name" value="MFS_1"/>
    <property type="match status" value="1"/>
</dbReference>
<feature type="transmembrane region" description="Helical" evidence="6">
    <location>
        <begin position="18"/>
        <end position="42"/>
    </location>
</feature>
<gene>
    <name evidence="8" type="ORF">UFOPK1909_00174</name>
</gene>
<comment type="subcellular location">
    <subcellularLocation>
        <location evidence="1">Cell membrane</location>
        <topology evidence="1">Multi-pass membrane protein</topology>
    </subcellularLocation>
</comment>
<dbReference type="CDD" id="cd06173">
    <property type="entry name" value="MFS_MefA_like"/>
    <property type="match status" value="1"/>
</dbReference>
<protein>
    <submittedName>
        <fullName evidence="8">Unannotated protein</fullName>
    </submittedName>
</protein>
<feature type="transmembrane region" description="Helical" evidence="6">
    <location>
        <begin position="291"/>
        <end position="308"/>
    </location>
</feature>
<keyword evidence="4 6" id="KW-1133">Transmembrane helix</keyword>
<evidence type="ECO:0000256" key="6">
    <source>
        <dbReference type="SAM" id="Phobius"/>
    </source>
</evidence>
<evidence type="ECO:0000256" key="4">
    <source>
        <dbReference type="ARBA" id="ARBA00022989"/>
    </source>
</evidence>
<feature type="transmembrane region" description="Helical" evidence="6">
    <location>
        <begin position="83"/>
        <end position="101"/>
    </location>
</feature>
<evidence type="ECO:0000256" key="3">
    <source>
        <dbReference type="ARBA" id="ARBA00022692"/>
    </source>
</evidence>
<organism evidence="8">
    <name type="scientific">freshwater metagenome</name>
    <dbReference type="NCBI Taxonomy" id="449393"/>
    <lineage>
        <taxon>unclassified sequences</taxon>
        <taxon>metagenomes</taxon>
        <taxon>ecological metagenomes</taxon>
    </lineage>
</organism>
<feature type="transmembrane region" description="Helical" evidence="6">
    <location>
        <begin position="224"/>
        <end position="247"/>
    </location>
</feature>
<dbReference type="PROSITE" id="PS50850">
    <property type="entry name" value="MFS"/>
    <property type="match status" value="1"/>
</dbReference>
<dbReference type="PANTHER" id="PTHR23513:SF11">
    <property type="entry name" value="STAPHYLOFERRIN A TRANSPORTER"/>
    <property type="match status" value="1"/>
</dbReference>
<proteinExistence type="predicted"/>
<evidence type="ECO:0000313" key="8">
    <source>
        <dbReference type="EMBL" id="CAB4615636.1"/>
    </source>
</evidence>
<keyword evidence="5 6" id="KW-0472">Membrane</keyword>
<dbReference type="InterPro" id="IPR011701">
    <property type="entry name" value="MFS"/>
</dbReference>
<accession>A0A6J6HRI6</accession>
<evidence type="ECO:0000256" key="1">
    <source>
        <dbReference type="ARBA" id="ARBA00004651"/>
    </source>
</evidence>
<evidence type="ECO:0000256" key="2">
    <source>
        <dbReference type="ARBA" id="ARBA00022475"/>
    </source>
</evidence>
<evidence type="ECO:0000256" key="5">
    <source>
        <dbReference type="ARBA" id="ARBA00023136"/>
    </source>
</evidence>
<feature type="domain" description="Major facilitator superfamily (MFS) profile" evidence="7">
    <location>
        <begin position="1"/>
        <end position="402"/>
    </location>
</feature>
<dbReference type="SUPFAM" id="SSF103473">
    <property type="entry name" value="MFS general substrate transporter"/>
    <property type="match status" value="1"/>
</dbReference>
<evidence type="ECO:0000259" key="7">
    <source>
        <dbReference type="PROSITE" id="PS50850"/>
    </source>
</evidence>
<dbReference type="EMBL" id="CAEZVD010000005">
    <property type="protein sequence ID" value="CAB4615636.1"/>
    <property type="molecule type" value="Genomic_DNA"/>
</dbReference>
<feature type="transmembrane region" description="Helical" evidence="6">
    <location>
        <begin position="259"/>
        <end position="279"/>
    </location>
</feature>
<feature type="transmembrane region" description="Helical" evidence="6">
    <location>
        <begin position="381"/>
        <end position="401"/>
    </location>
</feature>
<keyword evidence="3 6" id="KW-0812">Transmembrane</keyword>
<dbReference type="Gene3D" id="1.20.1250.20">
    <property type="entry name" value="MFS general substrate transporter like domains"/>
    <property type="match status" value="1"/>
</dbReference>
<dbReference type="AlphaFoldDB" id="A0A6J6HRI6"/>
<reference evidence="8" key="1">
    <citation type="submission" date="2020-05" db="EMBL/GenBank/DDBJ databases">
        <authorList>
            <person name="Chiriac C."/>
            <person name="Salcher M."/>
            <person name="Ghai R."/>
            <person name="Kavagutti S V."/>
        </authorList>
    </citation>
    <scope>NUCLEOTIDE SEQUENCE</scope>
</reference>
<feature type="transmembrane region" description="Helical" evidence="6">
    <location>
        <begin position="314"/>
        <end position="334"/>
    </location>
</feature>
<keyword evidence="2" id="KW-1003">Cell membrane</keyword>
<sequence length="408" mass="42994">MIGTLRELRSIPHFYQLFFARTVSNFGNGISPVALAFGVLAIEGADAASLSLVMVSRTLPVLLLLLAGGTFADKYGRAKTMGWADILLGFLILIVAASFIADSPSVLLLVIVGVLSGILNGIWYPAFSGLTPIIVPNEKLQGANSAIGFGSNIAFMLGTASGGLVVSTLGTGWALGIDALTFLVAGAMILPLAKLPQSGQAIAGEKVHFIAELKQGWKEFSSRSWLVVIVVAFAFVNLSFEATWAVLGALQTIDAYSGAASWGLILGFMSVGFLLGTLIANKVRPKRPLRFIMLLMLAEPVFMLLFGLGSPLIFVLLTSVCMGIALDVFYVIWMTTIQQNVPEESLSRVNSYDTFGSYVFGPLGVAIAGPIAMQIGAGTTLIIGSVVSVVALLVAGLFPSVRNLEAKV</sequence>
<dbReference type="PANTHER" id="PTHR23513">
    <property type="entry name" value="INTEGRAL MEMBRANE EFFLUX PROTEIN-RELATED"/>
    <property type="match status" value="1"/>
</dbReference>
<name>A0A6J6HRI6_9ZZZZ</name>
<dbReference type="InterPro" id="IPR020846">
    <property type="entry name" value="MFS_dom"/>
</dbReference>
<feature type="transmembrane region" description="Helical" evidence="6">
    <location>
        <begin position="355"/>
        <end position="375"/>
    </location>
</feature>
<dbReference type="GO" id="GO:0022857">
    <property type="term" value="F:transmembrane transporter activity"/>
    <property type="evidence" value="ECO:0007669"/>
    <property type="project" value="InterPro"/>
</dbReference>
<feature type="transmembrane region" description="Helical" evidence="6">
    <location>
        <begin position="48"/>
        <end position="71"/>
    </location>
</feature>
<dbReference type="InterPro" id="IPR036259">
    <property type="entry name" value="MFS_trans_sf"/>
</dbReference>
<feature type="transmembrane region" description="Helical" evidence="6">
    <location>
        <begin position="146"/>
        <end position="166"/>
    </location>
</feature>